<dbReference type="AlphaFoldDB" id="A0A4R5CEG8"/>
<proteinExistence type="predicted"/>
<keyword evidence="1" id="KW-0812">Transmembrane</keyword>
<evidence type="ECO:0008006" key="4">
    <source>
        <dbReference type="Google" id="ProtNLM"/>
    </source>
</evidence>
<gene>
    <name evidence="2" type="ORF">E0F76_04705</name>
</gene>
<feature type="transmembrane region" description="Helical" evidence="1">
    <location>
        <begin position="7"/>
        <end position="27"/>
    </location>
</feature>
<keyword evidence="1" id="KW-1133">Transmembrane helix</keyword>
<evidence type="ECO:0000313" key="3">
    <source>
        <dbReference type="Proteomes" id="UP000295479"/>
    </source>
</evidence>
<feature type="transmembrane region" description="Helical" evidence="1">
    <location>
        <begin position="47"/>
        <end position="66"/>
    </location>
</feature>
<dbReference type="OrthoDB" id="1375121at2"/>
<dbReference type="Proteomes" id="UP000295479">
    <property type="component" value="Unassembled WGS sequence"/>
</dbReference>
<name>A0A4R5CEG8_9FLAO</name>
<accession>A0A4R5CEG8</accession>
<keyword evidence="3" id="KW-1185">Reference proteome</keyword>
<organism evidence="2 3">
    <name type="scientific">Flavobacterium cellulosilyticum</name>
    <dbReference type="NCBI Taxonomy" id="2541731"/>
    <lineage>
        <taxon>Bacteria</taxon>
        <taxon>Pseudomonadati</taxon>
        <taxon>Bacteroidota</taxon>
        <taxon>Flavobacteriia</taxon>
        <taxon>Flavobacteriales</taxon>
        <taxon>Flavobacteriaceae</taxon>
        <taxon>Flavobacterium</taxon>
    </lineage>
</organism>
<dbReference type="RefSeq" id="WP_132002087.1">
    <property type="nucleotide sequence ID" value="NZ_SMFK01000002.1"/>
</dbReference>
<comment type="caution">
    <text evidence="2">The sequence shown here is derived from an EMBL/GenBank/DDBJ whole genome shotgun (WGS) entry which is preliminary data.</text>
</comment>
<sequence length="75" mass="8174">MNTKTLGIALVILGILMTVYTGFNYVTKEKVVDIGPIEINAEKNHPVQWTPIIGVLIIVGGIIIIGRSTSKNNRI</sequence>
<protein>
    <recommendedName>
        <fullName evidence="4">DUF3185 family protein</fullName>
    </recommendedName>
</protein>
<evidence type="ECO:0000256" key="1">
    <source>
        <dbReference type="SAM" id="Phobius"/>
    </source>
</evidence>
<keyword evidence="1" id="KW-0472">Membrane</keyword>
<evidence type="ECO:0000313" key="2">
    <source>
        <dbReference type="EMBL" id="TDD98441.1"/>
    </source>
</evidence>
<dbReference type="EMBL" id="SMFK01000002">
    <property type="protein sequence ID" value="TDD98441.1"/>
    <property type="molecule type" value="Genomic_DNA"/>
</dbReference>
<reference evidence="2 3" key="1">
    <citation type="submission" date="2019-03" db="EMBL/GenBank/DDBJ databases">
        <title>Flavobacterium AR-3-4 sp. nov. isolated from arctic soil.</title>
        <authorList>
            <person name="Chaudhary D.K."/>
        </authorList>
    </citation>
    <scope>NUCLEOTIDE SEQUENCE [LARGE SCALE GENOMIC DNA]</scope>
    <source>
        <strain evidence="2 3">AR-3-4</strain>
    </source>
</reference>